<dbReference type="RefSeq" id="WP_311359877.1">
    <property type="nucleotide sequence ID" value="NZ_JAVRIE010000001.1"/>
</dbReference>
<dbReference type="PANTHER" id="PTHR30154:SF17">
    <property type="entry name" value="DNA-BINDING TRANSCRIPTIONAL ACTIVATOR DECR"/>
    <property type="match status" value="1"/>
</dbReference>
<dbReference type="PRINTS" id="PR00033">
    <property type="entry name" value="HTHASNC"/>
</dbReference>
<dbReference type="GO" id="GO:0043565">
    <property type="term" value="F:sequence-specific DNA binding"/>
    <property type="evidence" value="ECO:0007669"/>
    <property type="project" value="InterPro"/>
</dbReference>
<dbReference type="InterPro" id="IPR000485">
    <property type="entry name" value="AsnC-type_HTH_dom"/>
</dbReference>
<dbReference type="SUPFAM" id="SSF54909">
    <property type="entry name" value="Dimeric alpha+beta barrel"/>
    <property type="match status" value="1"/>
</dbReference>
<feature type="domain" description="HTH asnC-type" evidence="4">
    <location>
        <begin position="4"/>
        <end position="65"/>
    </location>
</feature>
<evidence type="ECO:0000313" key="6">
    <source>
        <dbReference type="Proteomes" id="UP001249020"/>
    </source>
</evidence>
<dbReference type="Gene3D" id="3.30.70.920">
    <property type="match status" value="1"/>
</dbReference>
<dbReference type="EMBL" id="JAVRIE010000001">
    <property type="protein sequence ID" value="MDT0581062.1"/>
    <property type="molecule type" value="Genomic_DNA"/>
</dbReference>
<dbReference type="Proteomes" id="UP001249020">
    <property type="component" value="Unassembled WGS sequence"/>
</dbReference>
<dbReference type="InterPro" id="IPR019887">
    <property type="entry name" value="Tscrpt_reg_AsnC/Lrp_C"/>
</dbReference>
<dbReference type="InterPro" id="IPR036390">
    <property type="entry name" value="WH_DNA-bd_sf"/>
</dbReference>
<dbReference type="SMART" id="SM00344">
    <property type="entry name" value="HTH_ASNC"/>
    <property type="match status" value="1"/>
</dbReference>
<dbReference type="Pfam" id="PF01037">
    <property type="entry name" value="AsnC_trans_reg"/>
    <property type="match status" value="1"/>
</dbReference>
<evidence type="ECO:0000256" key="3">
    <source>
        <dbReference type="ARBA" id="ARBA00023163"/>
    </source>
</evidence>
<dbReference type="Gene3D" id="1.10.10.10">
    <property type="entry name" value="Winged helix-like DNA-binding domain superfamily/Winged helix DNA-binding domain"/>
    <property type="match status" value="1"/>
</dbReference>
<reference evidence="5 6" key="1">
    <citation type="submission" date="2023-09" db="EMBL/GenBank/DDBJ databases">
        <authorList>
            <person name="Rey-Velasco X."/>
        </authorList>
    </citation>
    <scope>NUCLEOTIDE SEQUENCE [LARGE SCALE GENOMIC DNA]</scope>
    <source>
        <strain evidence="5 6">W409</strain>
    </source>
</reference>
<comment type="caution">
    <text evidence="5">The sequence shown here is derived from an EMBL/GenBank/DDBJ whole genome shotgun (WGS) entry which is preliminary data.</text>
</comment>
<dbReference type="InterPro" id="IPR019888">
    <property type="entry name" value="Tscrpt_reg_AsnC-like"/>
</dbReference>
<evidence type="ECO:0000313" key="5">
    <source>
        <dbReference type="EMBL" id="MDT0581062.1"/>
    </source>
</evidence>
<accession>A0AAW8QYK3</accession>
<evidence type="ECO:0000259" key="4">
    <source>
        <dbReference type="PROSITE" id="PS50956"/>
    </source>
</evidence>
<proteinExistence type="predicted"/>
<dbReference type="InterPro" id="IPR011008">
    <property type="entry name" value="Dimeric_a/b-barrel"/>
</dbReference>
<dbReference type="GO" id="GO:0043200">
    <property type="term" value="P:response to amino acid"/>
    <property type="evidence" value="ECO:0007669"/>
    <property type="project" value="TreeGrafter"/>
</dbReference>
<gene>
    <name evidence="5" type="ORF">RM544_00770</name>
</gene>
<evidence type="ECO:0000256" key="1">
    <source>
        <dbReference type="ARBA" id="ARBA00023015"/>
    </source>
</evidence>
<dbReference type="Pfam" id="PF13404">
    <property type="entry name" value="HTH_AsnC-type"/>
    <property type="match status" value="1"/>
</dbReference>
<organism evidence="5 6">
    <name type="scientific">Brumicola blandensis</name>
    <dbReference type="NCBI Taxonomy" id="3075611"/>
    <lineage>
        <taxon>Bacteria</taxon>
        <taxon>Pseudomonadati</taxon>
        <taxon>Pseudomonadota</taxon>
        <taxon>Gammaproteobacteria</taxon>
        <taxon>Alteromonadales</taxon>
        <taxon>Alteromonadaceae</taxon>
        <taxon>Brumicola</taxon>
    </lineage>
</organism>
<keyword evidence="3" id="KW-0804">Transcription</keyword>
<name>A0AAW8QYK3_9ALTE</name>
<keyword evidence="6" id="KW-1185">Reference proteome</keyword>
<keyword evidence="1" id="KW-0805">Transcription regulation</keyword>
<dbReference type="InterPro" id="IPR036388">
    <property type="entry name" value="WH-like_DNA-bd_sf"/>
</dbReference>
<dbReference type="PROSITE" id="PS50956">
    <property type="entry name" value="HTH_ASNC_2"/>
    <property type="match status" value="1"/>
</dbReference>
<evidence type="ECO:0000256" key="2">
    <source>
        <dbReference type="ARBA" id="ARBA00023125"/>
    </source>
</evidence>
<keyword evidence="2" id="KW-0238">DNA-binding</keyword>
<sequence>MPQLDKLDKSILNLLQNDASITTAEIAEKVGLTTTPCWRRIQRLQEQNVIHKTVTLLNPDKLNLKLTVFVHVKAARHDSTWLKKFADHASSFEEVVEFYRLSGELDYMLKVLVSDMQGYDHFYKRFIAGIELRDVTSSFAMEKIKNSTAMPLSNA</sequence>
<protein>
    <submittedName>
        <fullName evidence="5">Lrp/AsnC family transcriptional regulator</fullName>
    </submittedName>
</protein>
<dbReference type="AlphaFoldDB" id="A0AAW8QYK3"/>
<dbReference type="GO" id="GO:0005829">
    <property type="term" value="C:cytosol"/>
    <property type="evidence" value="ECO:0007669"/>
    <property type="project" value="TreeGrafter"/>
</dbReference>
<dbReference type="PANTHER" id="PTHR30154">
    <property type="entry name" value="LEUCINE-RESPONSIVE REGULATORY PROTEIN"/>
    <property type="match status" value="1"/>
</dbReference>
<dbReference type="SUPFAM" id="SSF46785">
    <property type="entry name" value="Winged helix' DNA-binding domain"/>
    <property type="match status" value="1"/>
</dbReference>